<dbReference type="AlphaFoldDB" id="A0A7Y6IHP6"/>
<feature type="domain" description="SsuA/THI5-like" evidence="5">
    <location>
        <begin position="53"/>
        <end position="267"/>
    </location>
</feature>
<gene>
    <name evidence="6" type="ORF">HTZ77_44760</name>
</gene>
<evidence type="ECO:0000256" key="1">
    <source>
        <dbReference type="ARBA" id="ARBA00004418"/>
    </source>
</evidence>
<organism evidence="6 7">
    <name type="scientific">Nonomuraea montanisoli</name>
    <dbReference type="NCBI Taxonomy" id="2741721"/>
    <lineage>
        <taxon>Bacteria</taxon>
        <taxon>Bacillati</taxon>
        <taxon>Actinomycetota</taxon>
        <taxon>Actinomycetes</taxon>
        <taxon>Streptosporangiales</taxon>
        <taxon>Streptosporangiaceae</taxon>
        <taxon>Nonomuraea</taxon>
    </lineage>
</organism>
<name>A0A7Y6IHP6_9ACTN</name>
<sequence length="331" mass="34602">MSGLRRRLRVSAVLLTATALFAAGCGGGGSDSSSANAGGLEKTELNIGMLPLPETAPIQIAIDKGFFKAEGLTVTKPTIIAGGAAGMADLLSGKLDVMHSNYVSAITTVAKGAGKLKVVGEAWTAKPGNFALMVKKGSPIKSVADFKGKTVAVNTYKNVAELAMLSLLKTNGLTAEDVTFKEFPFPQMQGALATNQMDVAFMPEPFYQTAASKDGAVLVAEPFAGPTADFPIAGYLVTEDFAKKNPKTVAAFQRALVKATEVAISNSAEVEAALPKYTKIDRATAELMVLGGFSTTVNATRLQRVADLMTDFKYLDSKFDASSMIYSGSAS</sequence>
<evidence type="ECO:0000256" key="2">
    <source>
        <dbReference type="ARBA" id="ARBA00010742"/>
    </source>
</evidence>
<evidence type="ECO:0000256" key="4">
    <source>
        <dbReference type="SAM" id="SignalP"/>
    </source>
</evidence>
<dbReference type="PANTHER" id="PTHR30024">
    <property type="entry name" value="ALIPHATIC SULFONATES-BINDING PROTEIN-RELATED"/>
    <property type="match status" value="1"/>
</dbReference>
<evidence type="ECO:0000313" key="6">
    <source>
        <dbReference type="EMBL" id="NUW38459.1"/>
    </source>
</evidence>
<feature type="chain" id="PRO_5030594247" evidence="4">
    <location>
        <begin position="23"/>
        <end position="331"/>
    </location>
</feature>
<dbReference type="GO" id="GO:0042597">
    <property type="term" value="C:periplasmic space"/>
    <property type="evidence" value="ECO:0007669"/>
    <property type="project" value="UniProtKB-SubCell"/>
</dbReference>
<proteinExistence type="inferred from homology"/>
<evidence type="ECO:0000256" key="3">
    <source>
        <dbReference type="ARBA" id="ARBA00022729"/>
    </source>
</evidence>
<dbReference type="EMBL" id="JABWGN010000036">
    <property type="protein sequence ID" value="NUW38459.1"/>
    <property type="molecule type" value="Genomic_DNA"/>
</dbReference>
<feature type="signal peptide" evidence="4">
    <location>
        <begin position="1"/>
        <end position="22"/>
    </location>
</feature>
<dbReference type="Proteomes" id="UP000586042">
    <property type="component" value="Unassembled WGS sequence"/>
</dbReference>
<dbReference type="RefSeq" id="WP_175595894.1">
    <property type="nucleotide sequence ID" value="NZ_JABWGN010000036.1"/>
</dbReference>
<comment type="caution">
    <text evidence="6">The sequence shown here is derived from an EMBL/GenBank/DDBJ whole genome shotgun (WGS) entry which is preliminary data.</text>
</comment>
<dbReference type="Gene3D" id="3.40.190.10">
    <property type="entry name" value="Periplasmic binding protein-like II"/>
    <property type="match status" value="2"/>
</dbReference>
<dbReference type="Pfam" id="PF09084">
    <property type="entry name" value="NMT1"/>
    <property type="match status" value="1"/>
</dbReference>
<accession>A0A7Y6IHP6</accession>
<evidence type="ECO:0000313" key="7">
    <source>
        <dbReference type="Proteomes" id="UP000586042"/>
    </source>
</evidence>
<reference evidence="6 7" key="1">
    <citation type="submission" date="2020-06" db="EMBL/GenBank/DDBJ databases">
        <title>Nonomuraea sp. SMC257, a novel actinomycete isolated from soil.</title>
        <authorList>
            <person name="Chanama M."/>
        </authorList>
    </citation>
    <scope>NUCLEOTIDE SEQUENCE [LARGE SCALE GENOMIC DNA]</scope>
    <source>
        <strain evidence="6 7">SMC257</strain>
    </source>
</reference>
<dbReference type="InterPro" id="IPR015168">
    <property type="entry name" value="SsuA/THI5"/>
</dbReference>
<comment type="subcellular location">
    <subcellularLocation>
        <location evidence="1">Periplasm</location>
    </subcellularLocation>
</comment>
<keyword evidence="7" id="KW-1185">Reference proteome</keyword>
<dbReference type="PANTHER" id="PTHR30024:SF47">
    <property type="entry name" value="TAURINE-BINDING PERIPLASMIC PROTEIN"/>
    <property type="match status" value="1"/>
</dbReference>
<evidence type="ECO:0000259" key="5">
    <source>
        <dbReference type="Pfam" id="PF09084"/>
    </source>
</evidence>
<protein>
    <submittedName>
        <fullName evidence="6">ABC transporter substrate-binding protein</fullName>
    </submittedName>
</protein>
<dbReference type="SUPFAM" id="SSF53850">
    <property type="entry name" value="Periplasmic binding protein-like II"/>
    <property type="match status" value="1"/>
</dbReference>
<comment type="similarity">
    <text evidence="2">Belongs to the bacterial solute-binding protein SsuA/TauA family.</text>
</comment>
<keyword evidence="3 4" id="KW-0732">Signal</keyword>
<dbReference type="PROSITE" id="PS51257">
    <property type="entry name" value="PROKAR_LIPOPROTEIN"/>
    <property type="match status" value="1"/>
</dbReference>